<evidence type="ECO:0000256" key="2">
    <source>
        <dbReference type="ARBA" id="ARBA00022448"/>
    </source>
</evidence>
<comment type="subcellular location">
    <subcellularLocation>
        <location evidence="1">Cell inner membrane</location>
        <topology evidence="1">Peripheral membrane protein</topology>
    </subcellularLocation>
</comment>
<protein>
    <submittedName>
        <fullName evidence="9">Phosphonate ABC transporter ATP-binding protein</fullName>
    </submittedName>
</protein>
<keyword evidence="3" id="KW-1003">Cell membrane</keyword>
<dbReference type="GO" id="GO:0005524">
    <property type="term" value="F:ATP binding"/>
    <property type="evidence" value="ECO:0007669"/>
    <property type="project" value="UniProtKB-KW"/>
</dbReference>
<name>A0ABP7PMQ8_9GAMM</name>
<dbReference type="InterPro" id="IPR012693">
    <property type="entry name" value="ABC_transpr_PhnC"/>
</dbReference>
<keyword evidence="2" id="KW-0813">Transport</keyword>
<proteinExistence type="predicted"/>
<dbReference type="InterPro" id="IPR017871">
    <property type="entry name" value="ABC_transporter-like_CS"/>
</dbReference>
<organism evidence="9 10">
    <name type="scientific">Allohahella marinimesophila</name>
    <dbReference type="NCBI Taxonomy" id="1054972"/>
    <lineage>
        <taxon>Bacteria</taxon>
        <taxon>Pseudomonadati</taxon>
        <taxon>Pseudomonadota</taxon>
        <taxon>Gammaproteobacteria</taxon>
        <taxon>Oceanospirillales</taxon>
        <taxon>Hahellaceae</taxon>
        <taxon>Allohahella</taxon>
    </lineage>
</organism>
<reference evidence="10" key="1">
    <citation type="journal article" date="2019" name="Int. J. Syst. Evol. Microbiol.">
        <title>The Global Catalogue of Microorganisms (GCM) 10K type strain sequencing project: providing services to taxonomists for standard genome sequencing and annotation.</title>
        <authorList>
            <consortium name="The Broad Institute Genomics Platform"/>
            <consortium name="The Broad Institute Genome Sequencing Center for Infectious Disease"/>
            <person name="Wu L."/>
            <person name="Ma J."/>
        </authorList>
    </citation>
    <scope>NUCLEOTIDE SEQUENCE [LARGE SCALE GENOMIC DNA]</scope>
    <source>
        <strain evidence="10">JCM 17555</strain>
    </source>
</reference>
<keyword evidence="7" id="KW-0472">Membrane</keyword>
<dbReference type="InterPro" id="IPR003593">
    <property type="entry name" value="AAA+_ATPase"/>
</dbReference>
<dbReference type="PROSITE" id="PS50893">
    <property type="entry name" value="ABC_TRANSPORTER_2"/>
    <property type="match status" value="1"/>
</dbReference>
<evidence type="ECO:0000256" key="7">
    <source>
        <dbReference type="ARBA" id="ARBA00023136"/>
    </source>
</evidence>
<evidence type="ECO:0000256" key="4">
    <source>
        <dbReference type="ARBA" id="ARBA00022741"/>
    </source>
</evidence>
<evidence type="ECO:0000259" key="8">
    <source>
        <dbReference type="PROSITE" id="PS50893"/>
    </source>
</evidence>
<keyword evidence="5 9" id="KW-0067">ATP-binding</keyword>
<dbReference type="EMBL" id="BAABBO010000011">
    <property type="protein sequence ID" value="GAA3968234.1"/>
    <property type="molecule type" value="Genomic_DNA"/>
</dbReference>
<dbReference type="PANTHER" id="PTHR43166">
    <property type="entry name" value="AMINO ACID IMPORT ATP-BINDING PROTEIN"/>
    <property type="match status" value="1"/>
</dbReference>
<dbReference type="SUPFAM" id="SSF52540">
    <property type="entry name" value="P-loop containing nucleoside triphosphate hydrolases"/>
    <property type="match status" value="1"/>
</dbReference>
<dbReference type="PANTHER" id="PTHR43166:SF6">
    <property type="entry name" value="PHOSPHONATES IMPORT ATP-BINDING PROTEIN PHNC"/>
    <property type="match status" value="1"/>
</dbReference>
<evidence type="ECO:0000313" key="9">
    <source>
        <dbReference type="EMBL" id="GAA3968234.1"/>
    </source>
</evidence>
<dbReference type="InterPro" id="IPR050086">
    <property type="entry name" value="MetN_ABC_transporter-like"/>
</dbReference>
<keyword evidence="4" id="KW-0547">Nucleotide-binding</keyword>
<evidence type="ECO:0000256" key="6">
    <source>
        <dbReference type="ARBA" id="ARBA00022967"/>
    </source>
</evidence>
<dbReference type="PROSITE" id="PS00211">
    <property type="entry name" value="ABC_TRANSPORTER_1"/>
    <property type="match status" value="1"/>
</dbReference>
<sequence>MESVIRVTNLSKTFGKGGKALHDISLSIAPGEMVALIGPSGSGKSTLLRHLSGLSQGDREQGRIDVLGSPVQVKGKLDSDVRQTRSKIGYIFQQYNLVNRMSVMSNVLIGALGRISTWRGCLSFFTKEEQALALESLRRVGMDAFVNQRASRLSGGQQQRVAIARALTQQAELILADEPIASLDPESSRKVMEILADINERDGKTVVVTLHQVDYACKFCPRAIALKDGHIVFDGPSAMLTPARLNAIYGTTTFNDEPALPARAPLKIAGGLAIA</sequence>
<dbReference type="NCBIfam" id="TIGR02315">
    <property type="entry name" value="ABC_phnC"/>
    <property type="match status" value="1"/>
</dbReference>
<accession>A0ABP7PMQ8</accession>
<keyword evidence="10" id="KW-1185">Reference proteome</keyword>
<dbReference type="Proteomes" id="UP001501337">
    <property type="component" value="Unassembled WGS sequence"/>
</dbReference>
<dbReference type="Pfam" id="PF00005">
    <property type="entry name" value="ABC_tran"/>
    <property type="match status" value="1"/>
</dbReference>
<keyword evidence="6" id="KW-1278">Translocase</keyword>
<dbReference type="InterPro" id="IPR003439">
    <property type="entry name" value="ABC_transporter-like_ATP-bd"/>
</dbReference>
<gene>
    <name evidence="9" type="primary">phnC_3</name>
    <name evidence="9" type="ORF">GCM10022278_27470</name>
</gene>
<evidence type="ECO:0000256" key="5">
    <source>
        <dbReference type="ARBA" id="ARBA00022840"/>
    </source>
</evidence>
<evidence type="ECO:0000256" key="3">
    <source>
        <dbReference type="ARBA" id="ARBA00022475"/>
    </source>
</evidence>
<feature type="domain" description="ABC transporter" evidence="8">
    <location>
        <begin position="5"/>
        <end position="253"/>
    </location>
</feature>
<dbReference type="CDD" id="cd03256">
    <property type="entry name" value="ABC_PhnC_transporter"/>
    <property type="match status" value="1"/>
</dbReference>
<evidence type="ECO:0000256" key="1">
    <source>
        <dbReference type="ARBA" id="ARBA00004417"/>
    </source>
</evidence>
<dbReference type="RefSeq" id="WP_344807302.1">
    <property type="nucleotide sequence ID" value="NZ_BAABBO010000011.1"/>
</dbReference>
<evidence type="ECO:0000313" key="10">
    <source>
        <dbReference type="Proteomes" id="UP001501337"/>
    </source>
</evidence>
<dbReference type="InterPro" id="IPR027417">
    <property type="entry name" value="P-loop_NTPase"/>
</dbReference>
<comment type="caution">
    <text evidence="9">The sequence shown here is derived from an EMBL/GenBank/DDBJ whole genome shotgun (WGS) entry which is preliminary data.</text>
</comment>
<dbReference type="SMART" id="SM00382">
    <property type="entry name" value="AAA"/>
    <property type="match status" value="1"/>
</dbReference>
<dbReference type="Gene3D" id="3.40.50.300">
    <property type="entry name" value="P-loop containing nucleotide triphosphate hydrolases"/>
    <property type="match status" value="1"/>
</dbReference>